<reference evidence="2" key="1">
    <citation type="submission" date="2022-04" db="EMBL/GenBank/DDBJ databases">
        <authorList>
            <person name="Hwangbo M."/>
            <person name="Wang B."/>
            <person name="Gill J.J."/>
            <person name="Chu K.-H."/>
            <person name="Young R."/>
        </authorList>
    </citation>
    <scope>NUCLEOTIDE SEQUENCE</scope>
</reference>
<gene>
    <name evidence="2" type="ORF">Mbo2_076</name>
</gene>
<organism evidence="2 3">
    <name type="scientific">Rhodococcus phage Mbo2</name>
    <dbReference type="NCBI Taxonomy" id="2936911"/>
    <lineage>
        <taxon>Viruses</taxon>
        <taxon>Duplodnaviria</taxon>
        <taxon>Heunggongvirae</taxon>
        <taxon>Uroviricota</taxon>
        <taxon>Caudoviricetes</taxon>
        <taxon>Caudoviricetes incertae sedis</taxon>
        <taxon>Mboduovirus</taxon>
        <taxon>Mboduovirus mbo2</taxon>
    </lineage>
</organism>
<evidence type="ECO:0000256" key="1">
    <source>
        <dbReference type="SAM" id="MobiDB-lite"/>
    </source>
</evidence>
<sequence>MIRLFCAVPGCDFDQDPGTANLVQYHALVNHLRESHFAHAHRSKHMGNLTKNNMIIGADGTVGHPSPASPSTREEIWAELISYVAQAIEFPPFNGPEGDPWADGNAQRIAELEHELEKARLTAAGRGIAEAIVIIYGQYQTADDAIREAVARYRANQQVHAAVSEAAAEVVSALDPTPAAPASEPAPSAPVAAPTPSPAPAPAIASADTTTPVAVPEHSLGTAPVTVGDMPVVEEVPIQSRGEGLARFTEEEKDKIRAALEVFDGPVIADMFKLTAEEVESLR</sequence>
<feature type="compositionally biased region" description="Low complexity" evidence="1">
    <location>
        <begin position="202"/>
        <end position="211"/>
    </location>
</feature>
<accession>A0A9E7IPN3</accession>
<keyword evidence="3" id="KW-1185">Reference proteome</keyword>
<feature type="region of interest" description="Disordered" evidence="1">
    <location>
        <begin position="175"/>
        <end position="211"/>
    </location>
</feature>
<dbReference type="Proteomes" id="UP001057233">
    <property type="component" value="Segment"/>
</dbReference>
<feature type="compositionally biased region" description="Low complexity" evidence="1">
    <location>
        <begin position="175"/>
        <end position="192"/>
    </location>
</feature>
<protein>
    <submittedName>
        <fullName evidence="2">Uncharacterized protein</fullName>
    </submittedName>
</protein>
<evidence type="ECO:0000313" key="3">
    <source>
        <dbReference type="Proteomes" id="UP001057233"/>
    </source>
</evidence>
<evidence type="ECO:0000313" key="2">
    <source>
        <dbReference type="EMBL" id="URG17446.1"/>
    </source>
</evidence>
<proteinExistence type="predicted"/>
<name>A0A9E7IPN3_9CAUD</name>
<dbReference type="EMBL" id="ON191531">
    <property type="protein sequence ID" value="URG17446.1"/>
    <property type="molecule type" value="Genomic_DNA"/>
</dbReference>